<evidence type="ECO:0000256" key="2">
    <source>
        <dbReference type="ARBA" id="ARBA00022630"/>
    </source>
</evidence>
<dbReference type="CDD" id="cd02801">
    <property type="entry name" value="DUS_like_FMN"/>
    <property type="match status" value="1"/>
</dbReference>
<evidence type="ECO:0000256" key="5">
    <source>
        <dbReference type="ARBA" id="ARBA00023002"/>
    </source>
</evidence>
<dbReference type="SUPFAM" id="SSF51395">
    <property type="entry name" value="FMN-linked oxidoreductases"/>
    <property type="match status" value="1"/>
</dbReference>
<dbReference type="InterPro" id="IPR018517">
    <property type="entry name" value="tRNA_hU_synthase_CS"/>
</dbReference>
<keyword evidence="3" id="KW-0288">FMN</keyword>
<evidence type="ECO:0000256" key="6">
    <source>
        <dbReference type="SAM" id="MobiDB-lite"/>
    </source>
</evidence>
<dbReference type="Pfam" id="PF01207">
    <property type="entry name" value="Dus"/>
    <property type="match status" value="1"/>
</dbReference>
<dbReference type="AlphaFoldDB" id="A0A3R7P4E1"/>
<evidence type="ECO:0000256" key="3">
    <source>
        <dbReference type="ARBA" id="ARBA00022643"/>
    </source>
</evidence>
<feature type="region of interest" description="Disordered" evidence="6">
    <location>
        <begin position="396"/>
        <end position="427"/>
    </location>
</feature>
<dbReference type="Gene3D" id="3.20.20.70">
    <property type="entry name" value="Aldolase class I"/>
    <property type="match status" value="1"/>
</dbReference>
<dbReference type="PANTHER" id="PTHR45936:SF1">
    <property type="entry name" value="TRNA-DIHYDROURIDINE(20) SYNTHASE [NAD(P)+]-LIKE"/>
    <property type="match status" value="1"/>
</dbReference>
<dbReference type="EMBL" id="MKKU01000270">
    <property type="protein sequence ID" value="RNF17187.1"/>
    <property type="molecule type" value="Genomic_DNA"/>
</dbReference>
<protein>
    <submittedName>
        <fullName evidence="8">Putative dihydrouridine synthase</fullName>
    </submittedName>
</protein>
<keyword evidence="5" id="KW-0560">Oxidoreductase</keyword>
<organism evidence="8 9">
    <name type="scientific">Trypanosoma conorhini</name>
    <dbReference type="NCBI Taxonomy" id="83891"/>
    <lineage>
        <taxon>Eukaryota</taxon>
        <taxon>Discoba</taxon>
        <taxon>Euglenozoa</taxon>
        <taxon>Kinetoplastea</taxon>
        <taxon>Metakinetoplastina</taxon>
        <taxon>Trypanosomatida</taxon>
        <taxon>Trypanosomatidae</taxon>
        <taxon>Trypanosoma</taxon>
    </lineage>
</organism>
<keyword evidence="9" id="KW-1185">Reference proteome</keyword>
<dbReference type="GO" id="GO:0005737">
    <property type="term" value="C:cytoplasm"/>
    <property type="evidence" value="ECO:0007669"/>
    <property type="project" value="UniProtKB-ARBA"/>
</dbReference>
<dbReference type="GO" id="GO:0050660">
    <property type="term" value="F:flavin adenine dinucleotide binding"/>
    <property type="evidence" value="ECO:0007669"/>
    <property type="project" value="InterPro"/>
</dbReference>
<evidence type="ECO:0000313" key="9">
    <source>
        <dbReference type="Proteomes" id="UP000284403"/>
    </source>
</evidence>
<dbReference type="GeneID" id="40318537"/>
<reference evidence="8 9" key="1">
    <citation type="journal article" date="2018" name="BMC Genomics">
        <title>Genomic comparison of Trypanosoma conorhini and Trypanosoma rangeli to Trypanosoma cruzi strains of high and low virulence.</title>
        <authorList>
            <person name="Bradwell K.R."/>
            <person name="Koparde V.N."/>
            <person name="Matveyev A.V."/>
            <person name="Serrano M.G."/>
            <person name="Alves J.M."/>
            <person name="Parikh H."/>
            <person name="Huang B."/>
            <person name="Lee V."/>
            <person name="Espinosa-Alvarez O."/>
            <person name="Ortiz P.A."/>
            <person name="Costa-Martins A.G."/>
            <person name="Teixeira M.M."/>
            <person name="Buck G.A."/>
        </authorList>
    </citation>
    <scope>NUCLEOTIDE SEQUENCE [LARGE SCALE GENOMIC DNA]</scope>
    <source>
        <strain evidence="8 9">025E</strain>
    </source>
</reference>
<dbReference type="RefSeq" id="XP_029228065.1">
    <property type="nucleotide sequence ID" value="XM_029371831.1"/>
</dbReference>
<dbReference type="InterPro" id="IPR035587">
    <property type="entry name" value="DUS-like_FMN-bd"/>
</dbReference>
<dbReference type="GO" id="GO:0017150">
    <property type="term" value="F:tRNA dihydrouridine synthase activity"/>
    <property type="evidence" value="ECO:0007669"/>
    <property type="project" value="InterPro"/>
</dbReference>
<dbReference type="PANTHER" id="PTHR45936">
    <property type="entry name" value="TRNA-DIHYDROURIDINE(20) SYNTHASE [NAD(P)+]-LIKE"/>
    <property type="match status" value="1"/>
</dbReference>
<keyword evidence="4" id="KW-0819">tRNA processing</keyword>
<dbReference type="OrthoDB" id="10262250at2759"/>
<dbReference type="InterPro" id="IPR052582">
    <property type="entry name" value="tRNA-DUS-like"/>
</dbReference>
<dbReference type="InterPro" id="IPR013785">
    <property type="entry name" value="Aldolase_TIM"/>
</dbReference>
<feature type="domain" description="DUS-like FMN-binding" evidence="7">
    <location>
        <begin position="10"/>
        <end position="282"/>
    </location>
</feature>
<name>A0A3R7P4E1_9TRYP</name>
<evidence type="ECO:0000256" key="1">
    <source>
        <dbReference type="ARBA" id="ARBA00001917"/>
    </source>
</evidence>
<keyword evidence="2" id="KW-0285">Flavoprotein</keyword>
<dbReference type="PROSITE" id="PS01136">
    <property type="entry name" value="UPF0034"/>
    <property type="match status" value="1"/>
</dbReference>
<evidence type="ECO:0000259" key="7">
    <source>
        <dbReference type="Pfam" id="PF01207"/>
    </source>
</evidence>
<comment type="cofactor">
    <cofactor evidence="1">
        <name>FMN</name>
        <dbReference type="ChEBI" id="CHEBI:58210"/>
    </cofactor>
</comment>
<comment type="caution">
    <text evidence="8">The sequence shown here is derived from an EMBL/GenBank/DDBJ whole genome shotgun (WGS) entry which is preliminary data.</text>
</comment>
<gene>
    <name evidence="8" type="ORF">Tco025E_04926</name>
</gene>
<evidence type="ECO:0000313" key="8">
    <source>
        <dbReference type="EMBL" id="RNF17187.1"/>
    </source>
</evidence>
<sequence>MSLYQGKTVLAPMVRVSSVGFRVFCAAQGADVVFSEEVVAAKLGRCRREVRVHNDAVGRMIEFVAYEPFKNQYKRNVVFTTPARASANQTSEGAPVVLQLGVSSAAVGAAAALLCCEDVDGIDVNMGCPKKFSVANGMGAALMRDTFRAAAILLAMDAAVNAPDRLTARGRRVPLSFKVRLLETSEATADMLISIMEKVGPNRVHAVTLHARTVDQTSETPPHYDRAAETVNRLRSHPLFKEMCFVLNGSVRSREDGAAKMAKFGFDAVMLARHAMWDMSVFSSKVSSVGGHSALGSEAGELPWAYASWMDLYRDLLRCHARYCTPFTFVKYHLTRSISCIPAMRHLMVAVQRDANCYADVARILAMPVEEQASMRGANALELVSCVPKGELTLDAATPGNGDVAGSERGQGDEGAAAPMLKKRKRQ</sequence>
<accession>A0A3R7P4E1</accession>
<dbReference type="Proteomes" id="UP000284403">
    <property type="component" value="Unassembled WGS sequence"/>
</dbReference>
<proteinExistence type="predicted"/>
<evidence type="ECO:0000256" key="4">
    <source>
        <dbReference type="ARBA" id="ARBA00022694"/>
    </source>
</evidence>